<evidence type="ECO:0000256" key="1">
    <source>
        <dbReference type="ARBA" id="ARBA00022670"/>
    </source>
</evidence>
<comment type="similarity">
    <text evidence="6">Belongs to the peptidase M48 family.</text>
</comment>
<gene>
    <name evidence="9" type="primary">OMA1</name>
    <name evidence="9" type="ORF">LTR25_001013</name>
</gene>
<keyword evidence="4 6" id="KW-0862">Zinc</keyword>
<dbReference type="PANTHER" id="PTHR22726">
    <property type="entry name" value="METALLOENDOPEPTIDASE OMA1"/>
    <property type="match status" value="1"/>
</dbReference>
<evidence type="ECO:0000256" key="2">
    <source>
        <dbReference type="ARBA" id="ARBA00022723"/>
    </source>
</evidence>
<keyword evidence="2" id="KW-0479">Metal-binding</keyword>
<evidence type="ECO:0000313" key="9">
    <source>
        <dbReference type="EMBL" id="KAK5543400.1"/>
    </source>
</evidence>
<feature type="region of interest" description="Disordered" evidence="7">
    <location>
        <begin position="358"/>
        <end position="385"/>
    </location>
</feature>
<comment type="cofactor">
    <cofactor evidence="6">
        <name>Zn(2+)</name>
        <dbReference type="ChEBI" id="CHEBI:29105"/>
    </cofactor>
    <text evidence="6">Binds 1 zinc ion per subunit.</text>
</comment>
<dbReference type="InterPro" id="IPR001915">
    <property type="entry name" value="Peptidase_M48"/>
</dbReference>
<name>A0AAV9QJK8_9PEZI</name>
<sequence length="385" mass="42868">MVSRKKELGRGGYWTVGAPSSAMLAARLGLKPAARSVRSLPASPIPFRSVPRSRPFTNGPRYTQFADKSGRQQQWSRFGPVRRVQYLWRNHPNKILAVGVGSGAFYVYNLEEVPITHRRRFNIYSPETEKSLAGGPQQYQALLQEFGGKILPPNHPSTELVARVVERLLPTTRGLAGDDWQVHVIDDMTQKNAFVVPGGKVFVFTGILPICQTEAGIASVLGHEIAHNVAHHAAERMSSQLPLSIASVILQLFFDLGSGASASVVSLLLELPHSRTQETEADHIGLLMMAEACYDPREAVAFWERMRKAEQYEPPQFLSTHPSSYNRSETLKQWMPQALDAYTDRGCGTMSHAIKDFTGTLGRQLPAPKRQTPPARRHDDDDDFF</sequence>
<evidence type="ECO:0000256" key="6">
    <source>
        <dbReference type="RuleBase" id="RU003983"/>
    </source>
</evidence>
<keyword evidence="5 6" id="KW-0482">Metalloprotease</keyword>
<keyword evidence="1 6" id="KW-0645">Protease</keyword>
<dbReference type="Gene3D" id="3.30.2010.10">
    <property type="entry name" value="Metalloproteases ('zincins'), catalytic domain"/>
    <property type="match status" value="1"/>
</dbReference>
<dbReference type="GO" id="GO:0006515">
    <property type="term" value="P:protein quality control for misfolded or incompletely synthesized proteins"/>
    <property type="evidence" value="ECO:0007669"/>
    <property type="project" value="TreeGrafter"/>
</dbReference>
<evidence type="ECO:0000313" key="10">
    <source>
        <dbReference type="Proteomes" id="UP001345827"/>
    </source>
</evidence>
<dbReference type="Pfam" id="PF01435">
    <property type="entry name" value="Peptidase_M48"/>
    <property type="match status" value="1"/>
</dbReference>
<dbReference type="GO" id="GO:0034982">
    <property type="term" value="P:mitochondrial protein processing"/>
    <property type="evidence" value="ECO:0007669"/>
    <property type="project" value="TreeGrafter"/>
</dbReference>
<evidence type="ECO:0000256" key="3">
    <source>
        <dbReference type="ARBA" id="ARBA00022801"/>
    </source>
</evidence>
<evidence type="ECO:0000256" key="5">
    <source>
        <dbReference type="ARBA" id="ARBA00023049"/>
    </source>
</evidence>
<proteinExistence type="inferred from homology"/>
<dbReference type="AlphaFoldDB" id="A0AAV9QJK8"/>
<keyword evidence="3 6" id="KW-0378">Hydrolase</keyword>
<evidence type="ECO:0000256" key="7">
    <source>
        <dbReference type="SAM" id="MobiDB-lite"/>
    </source>
</evidence>
<comment type="caution">
    <text evidence="9">The sequence shown here is derived from an EMBL/GenBank/DDBJ whole genome shotgun (WGS) entry which is preliminary data.</text>
</comment>
<protein>
    <submittedName>
        <fullName evidence="9">Metalloendopeptidase</fullName>
    </submittedName>
</protein>
<dbReference type="PANTHER" id="PTHR22726:SF1">
    <property type="entry name" value="METALLOENDOPEPTIDASE OMA1, MITOCHONDRIAL"/>
    <property type="match status" value="1"/>
</dbReference>
<dbReference type="GO" id="GO:0004222">
    <property type="term" value="F:metalloendopeptidase activity"/>
    <property type="evidence" value="ECO:0007669"/>
    <property type="project" value="InterPro"/>
</dbReference>
<dbReference type="GO" id="GO:0046872">
    <property type="term" value="F:metal ion binding"/>
    <property type="evidence" value="ECO:0007669"/>
    <property type="project" value="UniProtKB-KW"/>
</dbReference>
<dbReference type="Proteomes" id="UP001345827">
    <property type="component" value="Unassembled WGS sequence"/>
</dbReference>
<reference evidence="9 10" key="1">
    <citation type="submission" date="2023-06" db="EMBL/GenBank/DDBJ databases">
        <title>Black Yeasts Isolated from many extreme environments.</title>
        <authorList>
            <person name="Coleine C."/>
            <person name="Stajich J.E."/>
            <person name="Selbmann L."/>
        </authorList>
    </citation>
    <scope>NUCLEOTIDE SEQUENCE [LARGE SCALE GENOMIC DNA]</scope>
    <source>
        <strain evidence="9 10">CCFEE 5887</strain>
    </source>
</reference>
<evidence type="ECO:0000256" key="4">
    <source>
        <dbReference type="ARBA" id="ARBA00022833"/>
    </source>
</evidence>
<evidence type="ECO:0000259" key="8">
    <source>
        <dbReference type="Pfam" id="PF01435"/>
    </source>
</evidence>
<accession>A0AAV9QJK8</accession>
<feature type="domain" description="Peptidase M48" evidence="8">
    <location>
        <begin position="161"/>
        <end position="334"/>
    </location>
</feature>
<dbReference type="CDD" id="cd07331">
    <property type="entry name" value="M48C_Oma1_like"/>
    <property type="match status" value="1"/>
</dbReference>
<organism evidence="9 10">
    <name type="scientific">Vermiconidia calcicola</name>
    <dbReference type="NCBI Taxonomy" id="1690605"/>
    <lineage>
        <taxon>Eukaryota</taxon>
        <taxon>Fungi</taxon>
        <taxon>Dikarya</taxon>
        <taxon>Ascomycota</taxon>
        <taxon>Pezizomycotina</taxon>
        <taxon>Dothideomycetes</taxon>
        <taxon>Dothideomycetidae</taxon>
        <taxon>Mycosphaerellales</taxon>
        <taxon>Extremaceae</taxon>
        <taxon>Vermiconidia</taxon>
    </lineage>
</organism>
<keyword evidence="10" id="KW-1185">Reference proteome</keyword>
<dbReference type="InterPro" id="IPR051156">
    <property type="entry name" value="Mito/Outer_Membr_Metalloprot"/>
</dbReference>
<dbReference type="GO" id="GO:0005743">
    <property type="term" value="C:mitochondrial inner membrane"/>
    <property type="evidence" value="ECO:0007669"/>
    <property type="project" value="TreeGrafter"/>
</dbReference>
<dbReference type="EMBL" id="JAXLQG010000002">
    <property type="protein sequence ID" value="KAK5543400.1"/>
    <property type="molecule type" value="Genomic_DNA"/>
</dbReference>